<feature type="signal peptide" evidence="1">
    <location>
        <begin position="1"/>
        <end position="18"/>
    </location>
</feature>
<comment type="caution">
    <text evidence="2">The sequence shown here is derived from an EMBL/GenBank/DDBJ whole genome shotgun (WGS) entry which is preliminary data.</text>
</comment>
<dbReference type="EMBL" id="JAJGWQ010000003">
    <property type="protein sequence ID" value="MEB3782432.1"/>
    <property type="molecule type" value="Genomic_DNA"/>
</dbReference>
<keyword evidence="3" id="KW-1185">Reference proteome</keyword>
<accession>A0ABU6BQ63</accession>
<evidence type="ECO:0000313" key="2">
    <source>
        <dbReference type="EMBL" id="MEB3782432.1"/>
    </source>
</evidence>
<reference evidence="2 3" key="1">
    <citation type="journal article" date="2023" name="Int J Dairy Technol">
        <title>Genome based analysis of Pseudomonas paracarnis RQ057, a strain responsible for blue discoloration spoilage in processed cheese.</title>
        <authorList>
            <person name="Rodrigues Rd.S."/>
            <person name="Machado S.G."/>
            <person name="de Carvalho A.F."/>
            <person name="Nero L.A."/>
        </authorList>
    </citation>
    <scope>NUCLEOTIDE SEQUENCE [LARGE SCALE GENOMIC DNA]</scope>
    <source>
        <strain evidence="2 3">RQ057</strain>
    </source>
</reference>
<name>A0ABU6BQ63_9PSED</name>
<organism evidence="2 3">
    <name type="scientific">Pseudomonas paracarnis</name>
    <dbReference type="NCBI Taxonomy" id="2750625"/>
    <lineage>
        <taxon>Bacteria</taxon>
        <taxon>Pseudomonadati</taxon>
        <taxon>Pseudomonadota</taxon>
        <taxon>Gammaproteobacteria</taxon>
        <taxon>Pseudomonadales</taxon>
        <taxon>Pseudomonadaceae</taxon>
        <taxon>Pseudomonas</taxon>
    </lineage>
</organism>
<keyword evidence="1" id="KW-0732">Signal</keyword>
<dbReference type="RefSeq" id="WP_324835987.1">
    <property type="nucleotide sequence ID" value="NZ_JAJGWQ010000003.1"/>
</dbReference>
<evidence type="ECO:0000313" key="3">
    <source>
        <dbReference type="Proteomes" id="UP001336015"/>
    </source>
</evidence>
<gene>
    <name evidence="2" type="ORF">LLW09_07670</name>
</gene>
<feature type="chain" id="PRO_5045372697" evidence="1">
    <location>
        <begin position="19"/>
        <end position="178"/>
    </location>
</feature>
<proteinExistence type="predicted"/>
<protein>
    <submittedName>
        <fullName evidence="2">Uncharacterized protein</fullName>
    </submittedName>
</protein>
<evidence type="ECO:0000256" key="1">
    <source>
        <dbReference type="SAM" id="SignalP"/>
    </source>
</evidence>
<sequence length="178" mass="20395">MKKIFAIVAVTLSLNAFAEAPKEPIEQNLDYDRKGLSISVQGLANRILDQAGKAKYWIINVNDVEYAYSIRRLGSGDVDYKGKQSDIEGLVFLEVIGFKDGRELNNQLTVYRPSKYKNSIYLEKFDRNENRPYQFNLSLDSKGNLMMVNGLNDVRYLIPSDKLKEPKSLKELGKKFNF</sequence>
<dbReference type="Proteomes" id="UP001336015">
    <property type="component" value="Unassembled WGS sequence"/>
</dbReference>